<accession>A0A5C4MR49</accession>
<dbReference type="Pfam" id="PF07331">
    <property type="entry name" value="TctB"/>
    <property type="match status" value="1"/>
</dbReference>
<sequence>MRDRSFDPTDLAAGVVFTVLGLAFGVSTLGLERGTALRMGPGYAPLVLAAVLTLLGVLIVVAGLRSRGVEGIGPLAWRGMAFLLSAPILFGLTVRGLGFVPAIFLATLLASLASPRLKSWQVLGLAVAITLFSTLVFSYALGLPFRRFGPWLSF</sequence>
<protein>
    <submittedName>
        <fullName evidence="3">Tripartite tricarboxylate transporter TctB family protein</fullName>
    </submittedName>
</protein>
<dbReference type="Proteomes" id="UP000305887">
    <property type="component" value="Unassembled WGS sequence"/>
</dbReference>
<evidence type="ECO:0000259" key="2">
    <source>
        <dbReference type="Pfam" id="PF07331"/>
    </source>
</evidence>
<name>A0A5C4MR49_9RHOB</name>
<evidence type="ECO:0000313" key="3">
    <source>
        <dbReference type="EMBL" id="TNC46929.1"/>
    </source>
</evidence>
<feature type="transmembrane region" description="Helical" evidence="1">
    <location>
        <begin position="43"/>
        <end position="64"/>
    </location>
</feature>
<evidence type="ECO:0000313" key="4">
    <source>
        <dbReference type="Proteomes" id="UP000305887"/>
    </source>
</evidence>
<dbReference type="RefSeq" id="WP_139078380.1">
    <property type="nucleotide sequence ID" value="NZ_VDFU01000030.1"/>
</dbReference>
<proteinExistence type="predicted"/>
<keyword evidence="4" id="KW-1185">Reference proteome</keyword>
<reference evidence="3 4" key="1">
    <citation type="submission" date="2019-06" db="EMBL/GenBank/DDBJ databases">
        <title>YIM 131921 draft genome.</title>
        <authorList>
            <person name="Jiang L."/>
        </authorList>
    </citation>
    <scope>NUCLEOTIDE SEQUENCE [LARGE SCALE GENOMIC DNA]</scope>
    <source>
        <strain evidence="3 4">YIM 131921</strain>
    </source>
</reference>
<evidence type="ECO:0000256" key="1">
    <source>
        <dbReference type="SAM" id="Phobius"/>
    </source>
</evidence>
<feature type="transmembrane region" description="Helical" evidence="1">
    <location>
        <begin position="122"/>
        <end position="145"/>
    </location>
</feature>
<dbReference type="AlphaFoldDB" id="A0A5C4MR49"/>
<feature type="transmembrane region" description="Helical" evidence="1">
    <location>
        <begin position="12"/>
        <end position="31"/>
    </location>
</feature>
<dbReference type="OrthoDB" id="5186924at2"/>
<feature type="transmembrane region" description="Helical" evidence="1">
    <location>
        <begin position="84"/>
        <end position="110"/>
    </location>
</feature>
<keyword evidence="1" id="KW-1133">Transmembrane helix</keyword>
<keyword evidence="1" id="KW-0812">Transmembrane</keyword>
<feature type="domain" description="DUF1468" evidence="2">
    <location>
        <begin position="12"/>
        <end position="145"/>
    </location>
</feature>
<keyword evidence="1" id="KW-0472">Membrane</keyword>
<dbReference type="EMBL" id="VDFU01000030">
    <property type="protein sequence ID" value="TNC46929.1"/>
    <property type="molecule type" value="Genomic_DNA"/>
</dbReference>
<gene>
    <name evidence="3" type="ORF">FHG66_17705</name>
</gene>
<comment type="caution">
    <text evidence="3">The sequence shown here is derived from an EMBL/GenBank/DDBJ whole genome shotgun (WGS) entry which is preliminary data.</text>
</comment>
<dbReference type="InterPro" id="IPR009936">
    <property type="entry name" value="DUF1468"/>
</dbReference>
<organism evidence="3 4">
    <name type="scientific">Rubellimicrobium rubrum</name>
    <dbReference type="NCBI Taxonomy" id="2585369"/>
    <lineage>
        <taxon>Bacteria</taxon>
        <taxon>Pseudomonadati</taxon>
        <taxon>Pseudomonadota</taxon>
        <taxon>Alphaproteobacteria</taxon>
        <taxon>Rhodobacterales</taxon>
        <taxon>Roseobacteraceae</taxon>
        <taxon>Rubellimicrobium</taxon>
    </lineage>
</organism>